<evidence type="ECO:0000256" key="1">
    <source>
        <dbReference type="ARBA" id="ARBA00012513"/>
    </source>
</evidence>
<dbReference type="PROSITE" id="PS00107">
    <property type="entry name" value="PROTEIN_KINASE_ATP"/>
    <property type="match status" value="1"/>
</dbReference>
<keyword evidence="8" id="KW-0472">Membrane</keyword>
<evidence type="ECO:0000256" key="2">
    <source>
        <dbReference type="ARBA" id="ARBA00022527"/>
    </source>
</evidence>
<dbReference type="PANTHER" id="PTHR43289:SF6">
    <property type="entry name" value="SERINE_THREONINE-PROTEIN KINASE NEKL-3"/>
    <property type="match status" value="1"/>
</dbReference>
<proteinExistence type="predicted"/>
<dbReference type="GO" id="GO:0004674">
    <property type="term" value="F:protein serine/threonine kinase activity"/>
    <property type="evidence" value="ECO:0007669"/>
    <property type="project" value="UniProtKB-KW"/>
</dbReference>
<evidence type="ECO:0000313" key="10">
    <source>
        <dbReference type="EMBL" id="QGK72352.1"/>
    </source>
</evidence>
<feature type="binding site" evidence="7">
    <location>
        <position position="61"/>
    </location>
    <ligand>
        <name>ATP</name>
        <dbReference type="ChEBI" id="CHEBI:30616"/>
    </ligand>
</feature>
<name>A0A5Q3QCY4_9PSEU</name>
<dbReference type="RefSeq" id="WP_154078916.1">
    <property type="nucleotide sequence ID" value="NZ_CP045929.1"/>
</dbReference>
<evidence type="ECO:0000259" key="9">
    <source>
        <dbReference type="PROSITE" id="PS50011"/>
    </source>
</evidence>
<dbReference type="InterPro" id="IPR008271">
    <property type="entry name" value="Ser/Thr_kinase_AS"/>
</dbReference>
<keyword evidence="11" id="KW-1185">Reference proteome</keyword>
<dbReference type="Gene3D" id="1.10.510.10">
    <property type="entry name" value="Transferase(Phosphotransferase) domain 1"/>
    <property type="match status" value="1"/>
</dbReference>
<keyword evidence="8" id="KW-0812">Transmembrane</keyword>
<dbReference type="Gene3D" id="3.30.200.20">
    <property type="entry name" value="Phosphorylase Kinase, domain 1"/>
    <property type="match status" value="1"/>
</dbReference>
<keyword evidence="3" id="KW-0808">Transferase</keyword>
<dbReference type="EC" id="2.7.11.1" evidence="1"/>
<sequence>MVGPGRDRAQVWEVGAVDEVGTRPSRVIGERYQVLSELGRGGMGIVWRAWDQVIGREVAIKELHLPDGVAESERRVYEQRVLREARTAGRLNDPGVVTVYDVLAETGTTYIVMELVQAVTLDQLVAQRGALPAETVVDIATQALAALETAHAAGVVHRDVKPANLMVAGSRVKLADFGIAQGYDDPRLTTTGAIIGSPSSMAPERLQGAEATPASDLWALGATLFFALEGYMPFERQTTAATLNAVLTEHPRLSGPHPVLGPVITGLLIADPAARFTAAQVRALLRSAPAGGREPVAAASSGGLRRKHRVLASAIAAVVLFGGGLALGRFVLADSEAPALAEPVTYGPGGDLADFDTGGNKCGAEPLSAVDRVTEEQGVSCSSAHRFEVFADDELFSSVDPDLAYPGAEAMVDYANGVCSATFRSDTIIAVGKSDLRFRAIVPTEGHWDAKRAAIGDDDSDNDQQGSHEIYCVLEHADGDELQSSAVAS</sequence>
<dbReference type="InterPro" id="IPR017441">
    <property type="entry name" value="Protein_kinase_ATP_BS"/>
</dbReference>
<evidence type="ECO:0000256" key="6">
    <source>
        <dbReference type="ARBA" id="ARBA00022840"/>
    </source>
</evidence>
<dbReference type="CDD" id="cd14014">
    <property type="entry name" value="STKc_PknB_like"/>
    <property type="match status" value="1"/>
</dbReference>
<evidence type="ECO:0000256" key="5">
    <source>
        <dbReference type="ARBA" id="ARBA00022777"/>
    </source>
</evidence>
<feature type="domain" description="Protein kinase" evidence="9">
    <location>
        <begin position="32"/>
        <end position="285"/>
    </location>
</feature>
<keyword evidence="2" id="KW-0723">Serine/threonine-protein kinase</keyword>
<dbReference type="GO" id="GO:0005524">
    <property type="term" value="F:ATP binding"/>
    <property type="evidence" value="ECO:0007669"/>
    <property type="project" value="UniProtKB-UniRule"/>
</dbReference>
<feature type="transmembrane region" description="Helical" evidence="8">
    <location>
        <begin position="310"/>
        <end position="332"/>
    </location>
</feature>
<keyword evidence="5 10" id="KW-0418">Kinase</keyword>
<dbReference type="Proteomes" id="UP000371041">
    <property type="component" value="Chromosome"/>
</dbReference>
<dbReference type="AlphaFoldDB" id="A0A5Q3QCY4"/>
<evidence type="ECO:0000256" key="3">
    <source>
        <dbReference type="ARBA" id="ARBA00022679"/>
    </source>
</evidence>
<reference evidence="11" key="1">
    <citation type="submission" date="2019-11" db="EMBL/GenBank/DDBJ databases">
        <title>The complete genome sequence of Saccharopolyspora sp. E2A.</title>
        <authorList>
            <person name="Zhang G."/>
        </authorList>
    </citation>
    <scope>NUCLEOTIDE SEQUENCE [LARGE SCALE GENOMIC DNA]</scope>
    <source>
        <strain evidence="11">E2A</strain>
    </source>
</reference>
<dbReference type="SMART" id="SM00220">
    <property type="entry name" value="S_TKc"/>
    <property type="match status" value="1"/>
</dbReference>
<organism evidence="10 11">
    <name type="scientific">Allosaccharopolyspora coralli</name>
    <dbReference type="NCBI Taxonomy" id="2665642"/>
    <lineage>
        <taxon>Bacteria</taxon>
        <taxon>Bacillati</taxon>
        <taxon>Actinomycetota</taxon>
        <taxon>Actinomycetes</taxon>
        <taxon>Pseudonocardiales</taxon>
        <taxon>Pseudonocardiaceae</taxon>
        <taxon>Allosaccharopolyspora</taxon>
    </lineage>
</organism>
<evidence type="ECO:0000256" key="7">
    <source>
        <dbReference type="PROSITE-ProRule" id="PRU10141"/>
    </source>
</evidence>
<keyword evidence="8" id="KW-1133">Transmembrane helix</keyword>
<dbReference type="SUPFAM" id="SSF56112">
    <property type="entry name" value="Protein kinase-like (PK-like)"/>
    <property type="match status" value="1"/>
</dbReference>
<dbReference type="InterPro" id="IPR000719">
    <property type="entry name" value="Prot_kinase_dom"/>
</dbReference>
<keyword evidence="4 7" id="KW-0547">Nucleotide-binding</keyword>
<dbReference type="PROSITE" id="PS00108">
    <property type="entry name" value="PROTEIN_KINASE_ST"/>
    <property type="match status" value="1"/>
</dbReference>
<gene>
    <name evidence="10" type="ORF">GIY23_16650</name>
</gene>
<dbReference type="PANTHER" id="PTHR43289">
    <property type="entry name" value="MITOGEN-ACTIVATED PROTEIN KINASE KINASE KINASE 20-RELATED"/>
    <property type="match status" value="1"/>
</dbReference>
<accession>A0A5Q3QCY4</accession>
<protein>
    <recommendedName>
        <fullName evidence="1">non-specific serine/threonine protein kinase</fullName>
        <ecNumber evidence="1">2.7.11.1</ecNumber>
    </recommendedName>
</protein>
<evidence type="ECO:0000256" key="8">
    <source>
        <dbReference type="SAM" id="Phobius"/>
    </source>
</evidence>
<dbReference type="KEGG" id="sace:GIY23_16650"/>
<dbReference type="InterPro" id="IPR011009">
    <property type="entry name" value="Kinase-like_dom_sf"/>
</dbReference>
<dbReference type="PROSITE" id="PS50011">
    <property type="entry name" value="PROTEIN_KINASE_DOM"/>
    <property type="match status" value="1"/>
</dbReference>
<evidence type="ECO:0000256" key="4">
    <source>
        <dbReference type="ARBA" id="ARBA00022741"/>
    </source>
</evidence>
<keyword evidence="6 7" id="KW-0067">ATP-binding</keyword>
<dbReference type="Pfam" id="PF00069">
    <property type="entry name" value="Pkinase"/>
    <property type="match status" value="1"/>
</dbReference>
<evidence type="ECO:0000313" key="11">
    <source>
        <dbReference type="Proteomes" id="UP000371041"/>
    </source>
</evidence>
<dbReference type="EMBL" id="CP045929">
    <property type="protein sequence ID" value="QGK72352.1"/>
    <property type="molecule type" value="Genomic_DNA"/>
</dbReference>